<evidence type="ECO:0000313" key="2">
    <source>
        <dbReference type="Proteomes" id="UP000683557"/>
    </source>
</evidence>
<sequence length="220" mass="24735">MLGKIISLFKKRDEKEIERLEEDWFNKKSDVMAAVLGREHDMVLHSIIPYEIGGALDLYYYPNGIAGTAIATKEVSPACSKGSSNDAFKKYELVMFTRHLMSDDDLEADQGDDISPFKKAMRNISSILNPVARYSSEATLNPKETCEFPEDFDDIGGKCLIFDNYGEVPVSQEGFGVMAVIEIYKSEMQYAMEQGGEMLLSKLKAQGHYPYSDLDREPVV</sequence>
<reference evidence="1 2" key="1">
    <citation type="submission" date="2021-06" db="EMBL/GenBank/DDBJ databases">
        <title>Gemonas diversity in paddy soil.</title>
        <authorList>
            <person name="Liu G."/>
        </authorList>
    </citation>
    <scope>NUCLEOTIDE SEQUENCE [LARGE SCALE GENOMIC DNA]</scope>
    <source>
        <strain evidence="1 2">RG10</strain>
    </source>
</reference>
<proteinExistence type="predicted"/>
<gene>
    <name evidence="1" type="ORF">KP004_08955</name>
</gene>
<keyword evidence="2" id="KW-1185">Reference proteome</keyword>
<evidence type="ECO:0000313" key="1">
    <source>
        <dbReference type="EMBL" id="QWV95282.1"/>
    </source>
</evidence>
<dbReference type="Proteomes" id="UP000683557">
    <property type="component" value="Chromosome"/>
</dbReference>
<organism evidence="1 2">
    <name type="scientific">Geomonas oryzisoli</name>
    <dbReference type="NCBI Taxonomy" id="2847992"/>
    <lineage>
        <taxon>Bacteria</taxon>
        <taxon>Pseudomonadati</taxon>
        <taxon>Thermodesulfobacteriota</taxon>
        <taxon>Desulfuromonadia</taxon>
        <taxon>Geobacterales</taxon>
        <taxon>Geobacteraceae</taxon>
        <taxon>Geomonas</taxon>
    </lineage>
</organism>
<name>A0ABX8JCX0_9BACT</name>
<dbReference type="EMBL" id="CP076723">
    <property type="protein sequence ID" value="QWV95282.1"/>
    <property type="molecule type" value="Genomic_DNA"/>
</dbReference>
<accession>A0ABX8JCX0</accession>
<dbReference type="RefSeq" id="WP_216801976.1">
    <property type="nucleotide sequence ID" value="NZ_CP076723.1"/>
</dbReference>
<protein>
    <submittedName>
        <fullName evidence="1">Suppressor of fused domain protein</fullName>
    </submittedName>
</protein>